<evidence type="ECO:0000256" key="4">
    <source>
        <dbReference type="ARBA" id="ARBA00022989"/>
    </source>
</evidence>
<dbReference type="AlphaFoldDB" id="A0A0D6EI92"/>
<feature type="transmembrane region" description="Helical" evidence="9">
    <location>
        <begin position="151"/>
        <end position="172"/>
    </location>
</feature>
<keyword evidence="7" id="KW-0407">Ion channel</keyword>
<evidence type="ECO:0000313" key="12">
    <source>
        <dbReference type="Proteomes" id="UP000243876"/>
    </source>
</evidence>
<keyword evidence="6 9" id="KW-0472">Membrane</keyword>
<evidence type="ECO:0000256" key="8">
    <source>
        <dbReference type="SAM" id="MobiDB-lite"/>
    </source>
</evidence>
<comment type="subcellular location">
    <subcellularLocation>
        <location evidence="1">Membrane</location>
        <topology evidence="1">Multi-pass membrane protein</topology>
    </subcellularLocation>
</comment>
<dbReference type="Gene3D" id="1.10.287.70">
    <property type="match status" value="1"/>
</dbReference>
<dbReference type="OrthoDB" id="297496at2759"/>
<proteinExistence type="predicted"/>
<keyword evidence="3 9" id="KW-0812">Transmembrane</keyword>
<dbReference type="PANTHER" id="PTHR11003:SF291">
    <property type="entry name" value="IP11374P"/>
    <property type="match status" value="1"/>
</dbReference>
<feature type="compositionally biased region" description="Basic residues" evidence="8">
    <location>
        <begin position="11"/>
        <end position="21"/>
    </location>
</feature>
<dbReference type="GO" id="GO:0015271">
    <property type="term" value="F:outward rectifier potassium channel activity"/>
    <property type="evidence" value="ECO:0007669"/>
    <property type="project" value="TreeGrafter"/>
</dbReference>
<keyword evidence="2" id="KW-0813">Transport</keyword>
<dbReference type="InterPro" id="IPR013099">
    <property type="entry name" value="K_chnl_dom"/>
</dbReference>
<gene>
    <name evidence="11" type="primary">SPOSA6832_01222</name>
</gene>
<dbReference type="GO" id="GO:0030322">
    <property type="term" value="P:stabilization of membrane potential"/>
    <property type="evidence" value="ECO:0007669"/>
    <property type="project" value="TreeGrafter"/>
</dbReference>
<sequence length="434" mass="48678">MVHLSVGLTRWHGHSQRRHHRTAEERKRAEAHRRDKQVHRASSLLAHLLCPLTALFSLPGLTEHWYVQLNSDGRIVHSKPDPPLIVAAGSVALGFAVLANLALLFRTIDTHPRFFSGVTLAFLSVHTIIDVLALAIFAAEQARPAHYVLSTAFWLTVTSAAIAVAVSALLLIDGMTTRWWRNGGTGLTGKQTSLVISFYMFILVVMIGAVVFRYLLDDVNYLNAIYFSLQTAITTGFGDITPSSTGSRIFAIFWNSLGILSFALLVAFTRATALEAMQEEYKTKERLILARLRKGRSSGAVGSAPCPGVFSRYLAFLTCGIYHTKAQQVEEQAVENLEQEQYSTRDERQDRSLDTGSASKVNPKEEEPELRYEEAIRELRKEREREFRSEVSRLTCCSSKRRQPLMTFAEPVAFRSSFRDLYFSLSGSSVLRFI</sequence>
<feature type="transmembrane region" description="Helical" evidence="9">
    <location>
        <begin position="117"/>
        <end position="139"/>
    </location>
</feature>
<evidence type="ECO:0000256" key="1">
    <source>
        <dbReference type="ARBA" id="ARBA00004141"/>
    </source>
</evidence>
<dbReference type="GO" id="GO:0005886">
    <property type="term" value="C:plasma membrane"/>
    <property type="evidence" value="ECO:0007669"/>
    <property type="project" value="TreeGrafter"/>
</dbReference>
<accession>A0A0D6EI92</accession>
<evidence type="ECO:0000256" key="6">
    <source>
        <dbReference type="ARBA" id="ARBA00023136"/>
    </source>
</evidence>
<protein>
    <submittedName>
        <fullName evidence="11">SPOSA6832_01222-mRNA-1:cds</fullName>
    </submittedName>
</protein>
<evidence type="ECO:0000256" key="2">
    <source>
        <dbReference type="ARBA" id="ARBA00022448"/>
    </source>
</evidence>
<feature type="compositionally biased region" description="Basic and acidic residues" evidence="8">
    <location>
        <begin position="343"/>
        <end position="353"/>
    </location>
</feature>
<dbReference type="SUPFAM" id="SSF81324">
    <property type="entry name" value="Voltage-gated potassium channels"/>
    <property type="match status" value="1"/>
</dbReference>
<dbReference type="Pfam" id="PF07885">
    <property type="entry name" value="Ion_trans_2"/>
    <property type="match status" value="1"/>
</dbReference>
<dbReference type="GO" id="GO:0022841">
    <property type="term" value="F:potassium ion leak channel activity"/>
    <property type="evidence" value="ECO:0007669"/>
    <property type="project" value="TreeGrafter"/>
</dbReference>
<feature type="transmembrane region" description="Helical" evidence="9">
    <location>
        <begin position="249"/>
        <end position="268"/>
    </location>
</feature>
<dbReference type="InterPro" id="IPR003280">
    <property type="entry name" value="2pore_dom_K_chnl"/>
</dbReference>
<evidence type="ECO:0000313" key="11">
    <source>
        <dbReference type="EMBL" id="CEQ39669.1"/>
    </source>
</evidence>
<feature type="region of interest" description="Disordered" evidence="8">
    <location>
        <begin position="1"/>
        <end position="34"/>
    </location>
</feature>
<dbReference type="Proteomes" id="UP000243876">
    <property type="component" value="Unassembled WGS sequence"/>
</dbReference>
<feature type="region of interest" description="Disordered" evidence="8">
    <location>
        <begin position="337"/>
        <end position="370"/>
    </location>
</feature>
<keyword evidence="5" id="KW-0406">Ion transport</keyword>
<organism evidence="11 12">
    <name type="scientific">Sporidiobolus salmonicolor</name>
    <name type="common">Yeast-like fungus</name>
    <name type="synonym">Sporobolomyces salmonicolor</name>
    <dbReference type="NCBI Taxonomy" id="5005"/>
    <lineage>
        <taxon>Eukaryota</taxon>
        <taxon>Fungi</taxon>
        <taxon>Dikarya</taxon>
        <taxon>Basidiomycota</taxon>
        <taxon>Pucciniomycotina</taxon>
        <taxon>Microbotryomycetes</taxon>
        <taxon>Sporidiobolales</taxon>
        <taxon>Sporidiobolaceae</taxon>
        <taxon>Sporobolomyces</taxon>
    </lineage>
</organism>
<dbReference type="EMBL" id="CENE01000003">
    <property type="protein sequence ID" value="CEQ39669.1"/>
    <property type="molecule type" value="Genomic_DNA"/>
</dbReference>
<evidence type="ECO:0000256" key="5">
    <source>
        <dbReference type="ARBA" id="ARBA00023065"/>
    </source>
</evidence>
<feature type="domain" description="Potassium channel" evidence="10">
    <location>
        <begin position="201"/>
        <end position="269"/>
    </location>
</feature>
<evidence type="ECO:0000256" key="9">
    <source>
        <dbReference type="SAM" id="Phobius"/>
    </source>
</evidence>
<feature type="transmembrane region" description="Helical" evidence="9">
    <location>
        <begin position="44"/>
        <end position="62"/>
    </location>
</feature>
<feature type="transmembrane region" description="Helical" evidence="9">
    <location>
        <begin position="193"/>
        <end position="216"/>
    </location>
</feature>
<name>A0A0D6EI92_SPOSA</name>
<evidence type="ECO:0000259" key="10">
    <source>
        <dbReference type="Pfam" id="PF07885"/>
    </source>
</evidence>
<keyword evidence="12" id="KW-1185">Reference proteome</keyword>
<dbReference type="PANTHER" id="PTHR11003">
    <property type="entry name" value="POTASSIUM CHANNEL, SUBFAMILY K"/>
    <property type="match status" value="1"/>
</dbReference>
<keyword evidence="4 9" id="KW-1133">Transmembrane helix</keyword>
<reference evidence="12" key="1">
    <citation type="submission" date="2015-02" db="EMBL/GenBank/DDBJ databases">
        <authorList>
            <person name="Gon?alves P."/>
        </authorList>
    </citation>
    <scope>NUCLEOTIDE SEQUENCE [LARGE SCALE GENOMIC DNA]</scope>
</reference>
<evidence type="ECO:0000256" key="7">
    <source>
        <dbReference type="ARBA" id="ARBA00023303"/>
    </source>
</evidence>
<evidence type="ECO:0000256" key="3">
    <source>
        <dbReference type="ARBA" id="ARBA00022692"/>
    </source>
</evidence>
<feature type="transmembrane region" description="Helical" evidence="9">
    <location>
        <begin position="82"/>
        <end position="105"/>
    </location>
</feature>